<dbReference type="Pfam" id="PF00535">
    <property type="entry name" value="Glycos_transf_2"/>
    <property type="match status" value="1"/>
</dbReference>
<keyword evidence="2" id="KW-0808">Transferase</keyword>
<sequence length="384" mass="43654">MQLSVIILNYNVRYFLEQCVLSVQKALEGIDGEIIVVDNNSPDDSCAMMAQRFPDIKLIVQKENAGFPIGNNVGVAEAQGKYVCILNPDTVVGEDTFHKLLVFAPTQEELGITGVKMIDGTGNFLPESKRGTPTPWVAVSKIAGLYKVFPKFTLFNRYYAQHLDENTIGQTDILTGAFMFMDRELYIKVGGFDEDYFMYGEDVDLSYTILKAGKKNIYYPETSILHYKGESTVRDETYMKRFNDAMQEFYRKHFKKSAAFDLFMKAGVSFFVVAKKNKKTTVIEPEEYLLFSKEVVLKEQLEKTTGKKVTRLAEYKQTMLFSAKNSHKKRIEIIFDNELLSFAEIIAIMQHHKQDGYTFKIKPRGCSFVLGSNNSNGRGSVLVL</sequence>
<dbReference type="OrthoDB" id="9771846at2"/>
<dbReference type="SUPFAM" id="SSF53448">
    <property type="entry name" value="Nucleotide-diphospho-sugar transferases"/>
    <property type="match status" value="1"/>
</dbReference>
<dbReference type="InterPro" id="IPR029044">
    <property type="entry name" value="Nucleotide-diphossugar_trans"/>
</dbReference>
<dbReference type="CDD" id="cd04186">
    <property type="entry name" value="GT_2_like_c"/>
    <property type="match status" value="1"/>
</dbReference>
<dbReference type="GO" id="GO:0016740">
    <property type="term" value="F:transferase activity"/>
    <property type="evidence" value="ECO:0007669"/>
    <property type="project" value="UniProtKB-KW"/>
</dbReference>
<gene>
    <name evidence="2" type="ORF">DVK85_00235</name>
</gene>
<evidence type="ECO:0000259" key="1">
    <source>
        <dbReference type="Pfam" id="PF00535"/>
    </source>
</evidence>
<reference evidence="2 3" key="1">
    <citation type="submission" date="2018-07" db="EMBL/GenBank/DDBJ databases">
        <title>Complete genome sequence of Flavobacterium arcticum type strain SM1502T.</title>
        <authorList>
            <person name="Li Y."/>
            <person name="Li D.-D."/>
        </authorList>
    </citation>
    <scope>NUCLEOTIDE SEQUENCE [LARGE SCALE GENOMIC DNA]</scope>
    <source>
        <strain evidence="2 3">SM1502</strain>
    </source>
</reference>
<dbReference type="InterPro" id="IPR001173">
    <property type="entry name" value="Glyco_trans_2-like"/>
</dbReference>
<evidence type="ECO:0000313" key="3">
    <source>
        <dbReference type="Proteomes" id="UP000253951"/>
    </source>
</evidence>
<feature type="domain" description="Glycosyltransferase 2-like" evidence="1">
    <location>
        <begin position="4"/>
        <end position="186"/>
    </location>
</feature>
<proteinExistence type="predicted"/>
<evidence type="ECO:0000313" key="2">
    <source>
        <dbReference type="EMBL" id="AXG72743.1"/>
    </source>
</evidence>
<keyword evidence="3" id="KW-1185">Reference proteome</keyword>
<dbReference type="PANTHER" id="PTHR43179">
    <property type="entry name" value="RHAMNOSYLTRANSFERASE WBBL"/>
    <property type="match status" value="1"/>
</dbReference>
<dbReference type="KEGG" id="fat:DVK85_00235"/>
<dbReference type="AlphaFoldDB" id="A0A345H833"/>
<dbReference type="EMBL" id="CP031188">
    <property type="protein sequence ID" value="AXG72743.1"/>
    <property type="molecule type" value="Genomic_DNA"/>
</dbReference>
<dbReference type="Gene3D" id="3.90.550.10">
    <property type="entry name" value="Spore Coat Polysaccharide Biosynthesis Protein SpsA, Chain A"/>
    <property type="match status" value="1"/>
</dbReference>
<accession>A0A345H833</accession>
<dbReference type="Proteomes" id="UP000253951">
    <property type="component" value="Chromosome"/>
</dbReference>
<protein>
    <submittedName>
        <fullName evidence="2">Glycosyltransferase family 2 protein</fullName>
    </submittedName>
</protein>
<name>A0A345H833_9FLAO</name>
<organism evidence="2 3">
    <name type="scientific">Flavobacterium arcticum</name>
    <dbReference type="NCBI Taxonomy" id="1784713"/>
    <lineage>
        <taxon>Bacteria</taxon>
        <taxon>Pseudomonadati</taxon>
        <taxon>Bacteroidota</taxon>
        <taxon>Flavobacteriia</taxon>
        <taxon>Flavobacteriales</taxon>
        <taxon>Flavobacteriaceae</taxon>
        <taxon>Flavobacterium</taxon>
    </lineage>
</organism>
<dbReference type="RefSeq" id="WP_114676507.1">
    <property type="nucleotide sequence ID" value="NZ_CP031188.1"/>
</dbReference>
<dbReference type="PANTHER" id="PTHR43179:SF7">
    <property type="entry name" value="RHAMNOSYLTRANSFERASE WBBL"/>
    <property type="match status" value="1"/>
</dbReference>